<name>A0A347UF90_9RHOB</name>
<feature type="transmembrane region" description="Helical" evidence="1">
    <location>
        <begin position="6"/>
        <end position="28"/>
    </location>
</feature>
<proteinExistence type="predicted"/>
<keyword evidence="1" id="KW-0472">Membrane</keyword>
<protein>
    <submittedName>
        <fullName evidence="2">Uncharacterized protein</fullName>
    </submittedName>
</protein>
<organism evidence="2 3">
    <name type="scientific">Profundibacter amoris</name>
    <dbReference type="NCBI Taxonomy" id="2171755"/>
    <lineage>
        <taxon>Bacteria</taxon>
        <taxon>Pseudomonadati</taxon>
        <taxon>Pseudomonadota</taxon>
        <taxon>Alphaproteobacteria</taxon>
        <taxon>Rhodobacterales</taxon>
        <taxon>Paracoccaceae</taxon>
        <taxon>Profundibacter</taxon>
    </lineage>
</organism>
<gene>
    <name evidence="2" type="ORF">BAR1_05955</name>
</gene>
<evidence type="ECO:0000313" key="2">
    <source>
        <dbReference type="EMBL" id="AXX97518.1"/>
    </source>
</evidence>
<evidence type="ECO:0000313" key="3">
    <source>
        <dbReference type="Proteomes" id="UP000261704"/>
    </source>
</evidence>
<reference evidence="2 3" key="1">
    <citation type="submission" date="2018-09" db="EMBL/GenBank/DDBJ databases">
        <title>Profundibacter amoris BAR1 gen. nov., sp. nov., a new member of the Roseobacter clade isolated at Lokis Castle Vent Field on the Arctic Mid-Oceanic Ridge.</title>
        <authorList>
            <person name="Le Moine Bauer S."/>
            <person name="Sjoeberg A.G."/>
            <person name="L'Haridon S."/>
            <person name="Stokke R."/>
            <person name="Roalkvam I."/>
            <person name="Steen I.H."/>
            <person name="Dahle H."/>
        </authorList>
    </citation>
    <scope>NUCLEOTIDE SEQUENCE [LARGE SCALE GENOMIC DNA]</scope>
    <source>
        <strain evidence="2 3">BAR1</strain>
    </source>
</reference>
<keyword evidence="1" id="KW-1133">Transmembrane helix</keyword>
<dbReference type="KEGG" id="pamo:BAR1_05955"/>
<evidence type="ECO:0000256" key="1">
    <source>
        <dbReference type="SAM" id="Phobius"/>
    </source>
</evidence>
<accession>A0A347UF90</accession>
<keyword evidence="1" id="KW-0812">Transmembrane</keyword>
<dbReference type="Proteomes" id="UP000261704">
    <property type="component" value="Chromosome"/>
</dbReference>
<sequence length="70" mass="8433">MFHSYFNSMEILAGVFSLVFEIIFYSLFDSFLRKPDEEQYWTKPRKTDAIANAKQIAVLRQELEQMKRHQ</sequence>
<keyword evidence="3" id="KW-1185">Reference proteome</keyword>
<dbReference type="AlphaFoldDB" id="A0A347UF90"/>
<dbReference type="EMBL" id="CP032125">
    <property type="protein sequence ID" value="AXX97518.1"/>
    <property type="molecule type" value="Genomic_DNA"/>
</dbReference>